<evidence type="ECO:0000313" key="4">
    <source>
        <dbReference type="EMBL" id="CAL6067363.1"/>
    </source>
</evidence>
<dbReference type="EMBL" id="CAXDID020000267">
    <property type="protein sequence ID" value="CAL6067363.1"/>
    <property type="molecule type" value="Genomic_DNA"/>
</dbReference>
<dbReference type="Proteomes" id="UP001642409">
    <property type="component" value="Unassembled WGS sequence"/>
</dbReference>
<protein>
    <submittedName>
        <fullName evidence="3">SANT/Myb domain</fullName>
    </submittedName>
    <submittedName>
        <fullName evidence="4">SANT/Myb_domain</fullName>
    </submittedName>
</protein>
<evidence type="ECO:0000313" key="5">
    <source>
        <dbReference type="Proteomes" id="UP001642409"/>
    </source>
</evidence>
<comment type="caution">
    <text evidence="3">The sequence shown here is derived from an EMBL/GenBank/DDBJ whole genome shotgun (WGS) entry which is preliminary data.</text>
</comment>
<dbReference type="CDD" id="cd00167">
    <property type="entry name" value="SANT"/>
    <property type="match status" value="1"/>
</dbReference>
<reference evidence="3" key="1">
    <citation type="submission" date="2023-06" db="EMBL/GenBank/DDBJ databases">
        <authorList>
            <person name="Kurt Z."/>
        </authorList>
    </citation>
    <scope>NUCLEOTIDE SEQUENCE</scope>
</reference>
<dbReference type="SUPFAM" id="SSF46689">
    <property type="entry name" value="Homeodomain-like"/>
    <property type="match status" value="1"/>
</dbReference>
<dbReference type="AlphaFoldDB" id="A0AA86PJ97"/>
<gene>
    <name evidence="3" type="ORF">HINF_LOCUS23994</name>
    <name evidence="4" type="ORF">HINF_LOCUS52988</name>
</gene>
<keyword evidence="5" id="KW-1185">Reference proteome</keyword>
<proteinExistence type="predicted"/>
<evidence type="ECO:0000259" key="2">
    <source>
        <dbReference type="PROSITE" id="PS51294"/>
    </source>
</evidence>
<feature type="domain" description="Myb-like" evidence="1">
    <location>
        <begin position="9"/>
        <end position="52"/>
    </location>
</feature>
<evidence type="ECO:0000313" key="3">
    <source>
        <dbReference type="EMBL" id="CAI9936349.1"/>
    </source>
</evidence>
<dbReference type="InterPro" id="IPR017930">
    <property type="entry name" value="Myb_dom"/>
</dbReference>
<sequence>MSKCLYHAWTREEEKKLLQLAESNGHKWKELQRNYFPYLSSYSIKNKYRQIKSLQSCPSIQSQNSSSRLKQELNLTAESTYETAEPISENISGVQSQCQQQSDQLTVQLQIIAEQLRIIQLL</sequence>
<dbReference type="SMART" id="SM00717">
    <property type="entry name" value="SANT"/>
    <property type="match status" value="1"/>
</dbReference>
<dbReference type="InterPro" id="IPR009057">
    <property type="entry name" value="Homeodomain-like_sf"/>
</dbReference>
<feature type="domain" description="HTH myb-type" evidence="2">
    <location>
        <begin position="1"/>
        <end position="56"/>
    </location>
</feature>
<reference evidence="4 5" key="2">
    <citation type="submission" date="2024-07" db="EMBL/GenBank/DDBJ databases">
        <authorList>
            <person name="Akdeniz Z."/>
        </authorList>
    </citation>
    <scope>NUCLEOTIDE SEQUENCE [LARGE SCALE GENOMIC DNA]</scope>
</reference>
<dbReference type="InterPro" id="IPR001005">
    <property type="entry name" value="SANT/Myb"/>
</dbReference>
<organism evidence="3">
    <name type="scientific">Hexamita inflata</name>
    <dbReference type="NCBI Taxonomy" id="28002"/>
    <lineage>
        <taxon>Eukaryota</taxon>
        <taxon>Metamonada</taxon>
        <taxon>Diplomonadida</taxon>
        <taxon>Hexamitidae</taxon>
        <taxon>Hexamitinae</taxon>
        <taxon>Hexamita</taxon>
    </lineage>
</organism>
<evidence type="ECO:0000259" key="1">
    <source>
        <dbReference type="PROSITE" id="PS50090"/>
    </source>
</evidence>
<dbReference type="EMBL" id="CATOUU010000635">
    <property type="protein sequence ID" value="CAI9936349.1"/>
    <property type="molecule type" value="Genomic_DNA"/>
</dbReference>
<dbReference type="Pfam" id="PF00249">
    <property type="entry name" value="Myb_DNA-binding"/>
    <property type="match status" value="1"/>
</dbReference>
<dbReference type="PROSITE" id="PS50090">
    <property type="entry name" value="MYB_LIKE"/>
    <property type="match status" value="1"/>
</dbReference>
<dbReference type="Gene3D" id="1.10.10.60">
    <property type="entry name" value="Homeodomain-like"/>
    <property type="match status" value="1"/>
</dbReference>
<accession>A0AA86PJ97</accession>
<name>A0AA86PJ97_9EUKA</name>
<dbReference type="PROSITE" id="PS51294">
    <property type="entry name" value="HTH_MYB"/>
    <property type="match status" value="1"/>
</dbReference>